<evidence type="ECO:0008006" key="2">
    <source>
        <dbReference type="Google" id="ProtNLM"/>
    </source>
</evidence>
<accession>A0AA97CVJ7</accession>
<proteinExistence type="predicted"/>
<organism evidence="1">
    <name type="scientific">Gordonia sp. MP11Mi</name>
    <dbReference type="NCBI Taxonomy" id="3022769"/>
    <lineage>
        <taxon>Bacteria</taxon>
        <taxon>Bacillati</taxon>
        <taxon>Actinomycetota</taxon>
        <taxon>Actinomycetes</taxon>
        <taxon>Mycobacteriales</taxon>
        <taxon>Gordoniaceae</taxon>
        <taxon>Gordonia</taxon>
    </lineage>
</organism>
<name>A0AA97CVJ7_9ACTN</name>
<sequence length="253" mass="26549">MAGVSVDPLAPLLDLPDVRDASESARDALGVVHRHRTNLRGWDKTSREASWRAGRSSAAIEGGSVELQRDAQFDDPITEGAIRVAQALDTDGIDQLVSVFRRAPAQALARLHTLAAAGLVDDPELLGRPRSDPHIAQRLDFLSQIITGGTTVPAPVLAAIVHGELLSLAPFTEGNGVVARGASRLVSSSTGLDPHLLGVPEVTWLKRIGEYRELSATFGTGDPSAIGTWIVLCCEAMEAGAVEAKSIADAAAS</sequence>
<gene>
    <name evidence="1" type="ORF">MP11Mi_16940</name>
</gene>
<dbReference type="EMBL" id="CP128986">
    <property type="protein sequence ID" value="WOC12604.1"/>
    <property type="molecule type" value="Genomic_DNA"/>
</dbReference>
<dbReference type="SUPFAM" id="SSF140931">
    <property type="entry name" value="Fic-like"/>
    <property type="match status" value="1"/>
</dbReference>
<protein>
    <recommendedName>
        <fullName evidence="2">Fido domain-containing protein</fullName>
    </recommendedName>
</protein>
<evidence type="ECO:0000313" key="1">
    <source>
        <dbReference type="EMBL" id="WOC12604.1"/>
    </source>
</evidence>
<reference evidence="1" key="1">
    <citation type="submission" date="2023-06" db="EMBL/GenBank/DDBJ databases">
        <title>Gordonia sp. nov. and Pseudochrobactrum sp. nov., two species isolated from the burying beetle Nicrophorus vespilloides.</title>
        <authorList>
            <person name="Poehlein A."/>
            <person name="Guzman J."/>
            <person name="Daniel R."/>
            <person name="Vilcinskas A."/>
        </authorList>
    </citation>
    <scope>NUCLEOTIDE SEQUENCE</scope>
    <source>
        <strain evidence="1">MP11Mi</strain>
    </source>
</reference>
<dbReference type="AlphaFoldDB" id="A0AA97CVJ7"/>
<dbReference type="Gene3D" id="1.10.3290.10">
    <property type="entry name" value="Fido-like domain"/>
    <property type="match status" value="1"/>
</dbReference>
<dbReference type="InterPro" id="IPR036597">
    <property type="entry name" value="Fido-like_dom_sf"/>
</dbReference>